<keyword evidence="9 12" id="KW-0333">Golgi apparatus</keyword>
<dbReference type="Gene3D" id="3.40.50.11660">
    <property type="entry name" value="Glycosyl transferase family 10, C-terminal domain"/>
    <property type="match status" value="1"/>
</dbReference>
<evidence type="ECO:0000256" key="5">
    <source>
        <dbReference type="ARBA" id="ARBA00022679"/>
    </source>
</evidence>
<dbReference type="Proteomes" id="UP001642520">
    <property type="component" value="Unassembled WGS sequence"/>
</dbReference>
<dbReference type="InterPro" id="IPR038577">
    <property type="entry name" value="GT10-like_C_sf"/>
</dbReference>
<dbReference type="EMBL" id="CAXAJV020001294">
    <property type="protein sequence ID" value="CAL7946374.1"/>
    <property type="molecule type" value="Genomic_DNA"/>
</dbReference>
<evidence type="ECO:0000256" key="9">
    <source>
        <dbReference type="ARBA" id="ARBA00023034"/>
    </source>
</evidence>
<name>A0ABP1NZE7_XYLVO</name>
<dbReference type="InterPro" id="IPR055270">
    <property type="entry name" value="Glyco_tran_10_C"/>
</dbReference>
<reference evidence="15 16" key="1">
    <citation type="submission" date="2024-08" db="EMBL/GenBank/DDBJ databases">
        <authorList>
            <person name="Will J Nash"/>
            <person name="Angela Man"/>
            <person name="Seanna McTaggart"/>
            <person name="Kendall Baker"/>
            <person name="Tom Barker"/>
            <person name="Leah Catchpole"/>
            <person name="Alex Durrant"/>
            <person name="Karim Gharbi"/>
            <person name="Naomi Irish"/>
            <person name="Gemy Kaithakottil"/>
            <person name="Debby Ku"/>
            <person name="Aaliyah Providence"/>
            <person name="Felix Shaw"/>
            <person name="David Swarbreck"/>
            <person name="Chris Watkins"/>
            <person name="Ann M. McCartney"/>
            <person name="Giulio Formenti"/>
            <person name="Alice Mouton"/>
            <person name="Noel Vella"/>
            <person name="Bjorn M von Reumont"/>
            <person name="Adriana Vella"/>
            <person name="Wilfried Haerty"/>
        </authorList>
    </citation>
    <scope>NUCLEOTIDE SEQUENCE [LARGE SCALE GENOMIC DNA]</scope>
</reference>
<keyword evidence="6 12" id="KW-0812">Transmembrane</keyword>
<dbReference type="SUPFAM" id="SSF53756">
    <property type="entry name" value="UDP-Glycosyltransferase/glycogen phosphorylase"/>
    <property type="match status" value="1"/>
</dbReference>
<dbReference type="Pfam" id="PF17039">
    <property type="entry name" value="Glyco_tran_10_N"/>
    <property type="match status" value="1"/>
</dbReference>
<keyword evidence="7" id="KW-0735">Signal-anchor</keyword>
<protein>
    <recommendedName>
        <fullName evidence="12">Fucosyltransferase</fullName>
        <ecNumber evidence="12">2.4.1.-</ecNumber>
    </recommendedName>
</protein>
<evidence type="ECO:0000256" key="8">
    <source>
        <dbReference type="ARBA" id="ARBA00022989"/>
    </source>
</evidence>
<evidence type="ECO:0000313" key="16">
    <source>
        <dbReference type="Proteomes" id="UP001642520"/>
    </source>
</evidence>
<organism evidence="15 16">
    <name type="scientific">Xylocopa violacea</name>
    <name type="common">Violet carpenter bee</name>
    <name type="synonym">Apis violacea</name>
    <dbReference type="NCBI Taxonomy" id="135666"/>
    <lineage>
        <taxon>Eukaryota</taxon>
        <taxon>Metazoa</taxon>
        <taxon>Ecdysozoa</taxon>
        <taxon>Arthropoda</taxon>
        <taxon>Hexapoda</taxon>
        <taxon>Insecta</taxon>
        <taxon>Pterygota</taxon>
        <taxon>Neoptera</taxon>
        <taxon>Endopterygota</taxon>
        <taxon>Hymenoptera</taxon>
        <taxon>Apocrita</taxon>
        <taxon>Aculeata</taxon>
        <taxon>Apoidea</taxon>
        <taxon>Anthophila</taxon>
        <taxon>Apidae</taxon>
        <taxon>Xylocopa</taxon>
        <taxon>Xylocopa</taxon>
    </lineage>
</organism>
<feature type="transmembrane region" description="Helical" evidence="12">
    <location>
        <begin position="64"/>
        <end position="89"/>
    </location>
</feature>
<keyword evidence="16" id="KW-1185">Reference proteome</keyword>
<keyword evidence="5 12" id="KW-0808">Transferase</keyword>
<keyword evidence="10 12" id="KW-0472">Membrane</keyword>
<evidence type="ECO:0000256" key="2">
    <source>
        <dbReference type="ARBA" id="ARBA00004922"/>
    </source>
</evidence>
<dbReference type="Pfam" id="PF00852">
    <property type="entry name" value="Glyco_transf_10"/>
    <property type="match status" value="1"/>
</dbReference>
<dbReference type="PANTHER" id="PTHR48438:SF1">
    <property type="entry name" value="ALPHA-(1,3)-FUCOSYLTRANSFERASE C-RELATED"/>
    <property type="match status" value="1"/>
</dbReference>
<evidence type="ECO:0000256" key="3">
    <source>
        <dbReference type="ARBA" id="ARBA00008919"/>
    </source>
</evidence>
<evidence type="ECO:0000256" key="4">
    <source>
        <dbReference type="ARBA" id="ARBA00022676"/>
    </source>
</evidence>
<evidence type="ECO:0000256" key="12">
    <source>
        <dbReference type="RuleBase" id="RU003832"/>
    </source>
</evidence>
<accession>A0ABP1NZE7</accession>
<dbReference type="PANTHER" id="PTHR48438">
    <property type="entry name" value="ALPHA-(1,3)-FUCOSYLTRANSFERASE C-RELATED"/>
    <property type="match status" value="1"/>
</dbReference>
<evidence type="ECO:0000259" key="14">
    <source>
        <dbReference type="Pfam" id="PF17039"/>
    </source>
</evidence>
<gene>
    <name evidence="15" type="ORF">XYLVIOL_LOCUS7740</name>
</gene>
<evidence type="ECO:0000256" key="11">
    <source>
        <dbReference type="ARBA" id="ARBA00023180"/>
    </source>
</evidence>
<sequence length="467" mass="54622">MGGFPSVSGRGYQRPFRIIIRRAERRTSRTFQPGEFRTVEWITQSRSEATFDAGQRAKRTAMKLWILGKTGLIVVTICTLSLYVLSFYFDLRIYDLLRLRRMGDELRVANATNATKKILFWNTMFGNETFYMGQGDIFQRCPVNDCVAMHERSYADQVEFDAVLFHGNELDVADLPATRSPRQWYVFVNLESPVNRPLTDHFYEDFFNLTMTYRLDSDVVWAYNIVRDARTGRIVAPTRDTNWTAFYNRSDDRAYENGDSALSKLIRGKKRPVAWFVSNCKAKSGRQNYVDELSRHISVDIYGRCGSRTCPVSEDCFARVAEPNYYFYLSFENSLCDDYVTEKLYNALRYNVVPIVYGGANYSLFAPPRSYINALDFDSPHQLADYLKRLINDPREYGRYFVWKRHFKIDSGTRQATCDLCKYLHEHKEPRAYSSLSDWYSRERCPSQEFLRHHDYVTGSVLRRGKD</sequence>
<comment type="subcellular location">
    <subcellularLocation>
        <location evidence="1 12">Golgi apparatus</location>
        <location evidence="1 12">Golgi stack membrane</location>
        <topology evidence="1 12">Single-pass type II membrane protein</topology>
    </subcellularLocation>
</comment>
<evidence type="ECO:0000256" key="6">
    <source>
        <dbReference type="ARBA" id="ARBA00022692"/>
    </source>
</evidence>
<keyword evidence="8 12" id="KW-1133">Transmembrane helix</keyword>
<evidence type="ECO:0000256" key="10">
    <source>
        <dbReference type="ARBA" id="ARBA00023136"/>
    </source>
</evidence>
<dbReference type="InterPro" id="IPR031481">
    <property type="entry name" value="Glyco_tran_10_N"/>
</dbReference>
<keyword evidence="11" id="KW-0325">Glycoprotein</keyword>
<comment type="similarity">
    <text evidence="3 12">Belongs to the glycosyltransferase 10 family.</text>
</comment>
<evidence type="ECO:0000259" key="13">
    <source>
        <dbReference type="Pfam" id="PF00852"/>
    </source>
</evidence>
<comment type="pathway">
    <text evidence="2">Protein modification; protein glycosylation.</text>
</comment>
<evidence type="ECO:0000313" key="15">
    <source>
        <dbReference type="EMBL" id="CAL7946374.1"/>
    </source>
</evidence>
<evidence type="ECO:0000256" key="1">
    <source>
        <dbReference type="ARBA" id="ARBA00004447"/>
    </source>
</evidence>
<proteinExistence type="inferred from homology"/>
<feature type="domain" description="Fucosyltransferase C-terminal" evidence="13">
    <location>
        <begin position="267"/>
        <end position="439"/>
    </location>
</feature>
<dbReference type="InterPro" id="IPR001503">
    <property type="entry name" value="Glyco_trans_10"/>
</dbReference>
<comment type="caution">
    <text evidence="15">The sequence shown here is derived from an EMBL/GenBank/DDBJ whole genome shotgun (WGS) entry which is preliminary data.</text>
</comment>
<evidence type="ECO:0000256" key="7">
    <source>
        <dbReference type="ARBA" id="ARBA00022968"/>
    </source>
</evidence>
<dbReference type="EC" id="2.4.1.-" evidence="12"/>
<feature type="domain" description="Fucosyltransferase N-terminal" evidence="14">
    <location>
        <begin position="114"/>
        <end position="223"/>
    </location>
</feature>
<keyword evidence="4 12" id="KW-0328">Glycosyltransferase</keyword>